<evidence type="ECO:0000256" key="2">
    <source>
        <dbReference type="SAM" id="MobiDB-lite"/>
    </source>
</evidence>
<protein>
    <submittedName>
        <fullName evidence="3">Nitrate reductase molybdenum cofactor assembly chaperone</fullName>
    </submittedName>
</protein>
<dbReference type="InterPro" id="IPR003765">
    <property type="entry name" value="NO3_reductase_chaperone_NarJ"/>
</dbReference>
<evidence type="ECO:0000313" key="3">
    <source>
        <dbReference type="EMBL" id="GAA2096890.1"/>
    </source>
</evidence>
<keyword evidence="4" id="KW-1185">Reference proteome</keyword>
<dbReference type="PANTHER" id="PTHR43680:SF2">
    <property type="entry name" value="NITRATE REDUCTASE MOLYBDENUM COFACTOR ASSEMBLY CHAPERONE NARJ"/>
    <property type="match status" value="1"/>
</dbReference>
<gene>
    <name evidence="3" type="primary">narJ_2</name>
    <name evidence="3" type="ORF">GCM10009801_66810</name>
</gene>
<reference evidence="4" key="1">
    <citation type="journal article" date="2019" name="Int. J. Syst. Evol. Microbiol.">
        <title>The Global Catalogue of Microorganisms (GCM) 10K type strain sequencing project: providing services to taxonomists for standard genome sequencing and annotation.</title>
        <authorList>
            <consortium name="The Broad Institute Genomics Platform"/>
            <consortium name="The Broad Institute Genome Sequencing Center for Infectious Disease"/>
            <person name="Wu L."/>
            <person name="Ma J."/>
        </authorList>
    </citation>
    <scope>NUCLEOTIDE SEQUENCE [LARGE SCALE GENOMIC DNA]</scope>
    <source>
        <strain evidence="4">JCM 15478</strain>
    </source>
</reference>
<dbReference type="EMBL" id="BAAAPE010000016">
    <property type="protein sequence ID" value="GAA2096890.1"/>
    <property type="molecule type" value="Genomic_DNA"/>
</dbReference>
<dbReference type="InterPro" id="IPR020945">
    <property type="entry name" value="DMSO/NO3_reduct_chaperone"/>
</dbReference>
<organism evidence="3 4">
    <name type="scientific">Streptomyces albiaxialis</name>
    <dbReference type="NCBI Taxonomy" id="329523"/>
    <lineage>
        <taxon>Bacteria</taxon>
        <taxon>Bacillati</taxon>
        <taxon>Actinomycetota</taxon>
        <taxon>Actinomycetes</taxon>
        <taxon>Kitasatosporales</taxon>
        <taxon>Streptomycetaceae</taxon>
        <taxon>Streptomyces</taxon>
    </lineage>
</organism>
<dbReference type="SUPFAM" id="SSF89155">
    <property type="entry name" value="TorD-like"/>
    <property type="match status" value="1"/>
</dbReference>
<sequence length="208" mass="22733">MRPRAGRAQAALFQAASLLLRHPGDDWPERLALVRTAVSGLPGPGAAALRGFCRDVADVPQLELSARYVATFDRSRRRTLHLTYYTDGDTRRRGASLLRWRRLYREHGWRAPEDELPDFLPLALEFAARCPGPGRRALQEHRAALELLRTALDGRRSPYAAVLTAVCGALPGASPADRAAALRLARGGPPPTETVGLLPFPHPGRTAP</sequence>
<dbReference type="InterPro" id="IPR036411">
    <property type="entry name" value="TorD-like_sf"/>
</dbReference>
<dbReference type="NCBIfam" id="TIGR00684">
    <property type="entry name" value="narJ"/>
    <property type="match status" value="1"/>
</dbReference>
<proteinExistence type="predicted"/>
<name>A0ABP5IEA4_9ACTN</name>
<evidence type="ECO:0000256" key="1">
    <source>
        <dbReference type="ARBA" id="ARBA00023063"/>
    </source>
</evidence>
<evidence type="ECO:0000313" key="4">
    <source>
        <dbReference type="Proteomes" id="UP001500016"/>
    </source>
</evidence>
<keyword evidence="1" id="KW-0534">Nitrate assimilation</keyword>
<comment type="caution">
    <text evidence="3">The sequence shown here is derived from an EMBL/GenBank/DDBJ whole genome shotgun (WGS) entry which is preliminary data.</text>
</comment>
<feature type="region of interest" description="Disordered" evidence="2">
    <location>
        <begin position="187"/>
        <end position="208"/>
    </location>
</feature>
<dbReference type="Gene3D" id="1.10.3480.10">
    <property type="entry name" value="TorD-like"/>
    <property type="match status" value="1"/>
</dbReference>
<dbReference type="PANTHER" id="PTHR43680">
    <property type="entry name" value="NITRATE REDUCTASE MOLYBDENUM COFACTOR ASSEMBLY CHAPERONE"/>
    <property type="match status" value="1"/>
</dbReference>
<dbReference type="RefSeq" id="WP_344533605.1">
    <property type="nucleotide sequence ID" value="NZ_BAAAPE010000016.1"/>
</dbReference>
<accession>A0ABP5IEA4</accession>
<dbReference type="Proteomes" id="UP001500016">
    <property type="component" value="Unassembled WGS sequence"/>
</dbReference>
<dbReference type="Pfam" id="PF02613">
    <property type="entry name" value="Nitrate_red_del"/>
    <property type="match status" value="1"/>
</dbReference>